<evidence type="ECO:0000256" key="1">
    <source>
        <dbReference type="SAM" id="MobiDB-lite"/>
    </source>
</evidence>
<evidence type="ECO:0000313" key="3">
    <source>
        <dbReference type="Proteomes" id="UP001140453"/>
    </source>
</evidence>
<accession>A0A9W9CW61</accession>
<evidence type="ECO:0000313" key="2">
    <source>
        <dbReference type="EMBL" id="KAJ4389452.1"/>
    </source>
</evidence>
<comment type="caution">
    <text evidence="2">The sequence shown here is derived from an EMBL/GenBank/DDBJ whole genome shotgun (WGS) entry which is preliminary data.</text>
</comment>
<feature type="region of interest" description="Disordered" evidence="1">
    <location>
        <begin position="173"/>
        <end position="208"/>
    </location>
</feature>
<organism evidence="2 3">
    <name type="scientific">Gnomoniopsis smithogilvyi</name>
    <dbReference type="NCBI Taxonomy" id="1191159"/>
    <lineage>
        <taxon>Eukaryota</taxon>
        <taxon>Fungi</taxon>
        <taxon>Dikarya</taxon>
        <taxon>Ascomycota</taxon>
        <taxon>Pezizomycotina</taxon>
        <taxon>Sordariomycetes</taxon>
        <taxon>Sordariomycetidae</taxon>
        <taxon>Diaporthales</taxon>
        <taxon>Gnomoniaceae</taxon>
        <taxon>Gnomoniopsis</taxon>
    </lineage>
</organism>
<dbReference type="AlphaFoldDB" id="A0A9W9CW61"/>
<dbReference type="EMBL" id="JAPEVB010000004">
    <property type="protein sequence ID" value="KAJ4389452.1"/>
    <property type="molecule type" value="Genomic_DNA"/>
</dbReference>
<sequence length="286" mass="31492">MKTSLQRTEIAINLSIHLMPMIYKMNYSLFFLSFMAMKAVGDFIPNQPTPHDAWQNVWRGSSSIENLPIDWNALGLQSQTVANFISYLDCVDQSPHSPDECLTDDNKASARDFAIIFDTLYWFPDIEPALFNQLEKYKPKDCSVAHATCTASTSEDICPPWRLVVPGRKPMDVGQTDSGEQPGAINIPNSALTRSTDKPTNRPIFTRPIDATTTTAQTPASTHSMFNTQSLAHATTTSVEDRTAVYDGFVPTSTPDNGASSYALGKSHEALFVVVPAAACMFVALW</sequence>
<dbReference type="Proteomes" id="UP001140453">
    <property type="component" value="Unassembled WGS sequence"/>
</dbReference>
<name>A0A9W9CW61_9PEZI</name>
<protein>
    <submittedName>
        <fullName evidence="2">Uncharacterized protein</fullName>
    </submittedName>
</protein>
<keyword evidence="3" id="KW-1185">Reference proteome</keyword>
<reference evidence="2" key="1">
    <citation type="submission" date="2022-10" db="EMBL/GenBank/DDBJ databases">
        <title>Tapping the CABI collections for fungal endophytes: first genome assemblies for Collariella, Neodidymelliopsis, Ascochyta clinopodiicola, Didymella pomorum, Didymosphaeria variabile, Neocosmospora piperis and Neocucurbitaria cava.</title>
        <authorList>
            <person name="Hill R."/>
        </authorList>
    </citation>
    <scope>NUCLEOTIDE SEQUENCE</scope>
    <source>
        <strain evidence="2">IMI 355082</strain>
    </source>
</reference>
<proteinExistence type="predicted"/>
<gene>
    <name evidence="2" type="ORF">N0V93_006920</name>
</gene>